<sequence>MVSFSSLLTTCQTNLPNTSELFSVHDNIPKPKQELLHLSTPKKKTSLELQTATIFSASFALTHLSKLSLSQSSLSRSLAARAFPTRFRSTGRSVRATNSAVVFGIALRTDVCACG</sequence>
<organism evidence="1">
    <name type="scientific">Culex pipiens</name>
    <name type="common">House mosquito</name>
    <dbReference type="NCBI Taxonomy" id="7175"/>
    <lineage>
        <taxon>Eukaryota</taxon>
        <taxon>Metazoa</taxon>
        <taxon>Ecdysozoa</taxon>
        <taxon>Arthropoda</taxon>
        <taxon>Hexapoda</taxon>
        <taxon>Insecta</taxon>
        <taxon>Pterygota</taxon>
        <taxon>Neoptera</taxon>
        <taxon>Endopterygota</taxon>
        <taxon>Diptera</taxon>
        <taxon>Nematocera</taxon>
        <taxon>Culicoidea</taxon>
        <taxon>Culicidae</taxon>
        <taxon>Culicinae</taxon>
        <taxon>Culicini</taxon>
        <taxon>Culex</taxon>
        <taxon>Culex</taxon>
    </lineage>
</organism>
<dbReference type="EMBL" id="HBUE01120310">
    <property type="protein sequence ID" value="CAG6492153.1"/>
    <property type="molecule type" value="Transcribed_RNA"/>
</dbReference>
<proteinExistence type="predicted"/>
<protein>
    <submittedName>
        <fullName evidence="1">(northern house mosquito) hypothetical protein</fullName>
    </submittedName>
</protein>
<name>A0A8D8G2L2_CULPI</name>
<dbReference type="EMBL" id="HBUE01120311">
    <property type="protein sequence ID" value="CAG6492156.1"/>
    <property type="molecule type" value="Transcribed_RNA"/>
</dbReference>
<evidence type="ECO:0000313" key="1">
    <source>
        <dbReference type="EMBL" id="CAG6492150.1"/>
    </source>
</evidence>
<dbReference type="EMBL" id="HBUE01120309">
    <property type="protein sequence ID" value="CAG6492150.1"/>
    <property type="molecule type" value="Transcribed_RNA"/>
</dbReference>
<dbReference type="AlphaFoldDB" id="A0A8D8G2L2"/>
<reference evidence="1" key="1">
    <citation type="submission" date="2021-05" db="EMBL/GenBank/DDBJ databases">
        <authorList>
            <person name="Alioto T."/>
            <person name="Alioto T."/>
            <person name="Gomez Garrido J."/>
        </authorList>
    </citation>
    <scope>NUCLEOTIDE SEQUENCE</scope>
</reference>
<accession>A0A8D8G2L2</accession>